<dbReference type="InterPro" id="IPR001789">
    <property type="entry name" value="Sig_transdc_resp-reg_receiver"/>
</dbReference>
<dbReference type="PROSITE" id="PS50110">
    <property type="entry name" value="RESPONSE_REGULATORY"/>
    <property type="match status" value="1"/>
</dbReference>
<keyword evidence="6" id="KW-1185">Reference proteome</keyword>
<reference evidence="5 6" key="1">
    <citation type="submission" date="2020-08" db="EMBL/GenBank/DDBJ databases">
        <title>Genomic Encyclopedia of Type Strains, Phase IV (KMG-IV): sequencing the most valuable type-strain genomes for metagenomic binning, comparative biology and taxonomic classification.</title>
        <authorList>
            <person name="Goeker M."/>
        </authorList>
    </citation>
    <scope>NUCLEOTIDE SEQUENCE [LARGE SCALE GENOMIC DNA]</scope>
    <source>
        <strain evidence="5 6">DSM 21793</strain>
    </source>
</reference>
<feature type="domain" description="Response regulatory" evidence="4">
    <location>
        <begin position="5"/>
        <end position="119"/>
    </location>
</feature>
<dbReference type="Proteomes" id="UP000530564">
    <property type="component" value="Unassembled WGS sequence"/>
</dbReference>
<dbReference type="EMBL" id="JACIDK010000006">
    <property type="protein sequence ID" value="MBB3892926.1"/>
    <property type="molecule type" value="Genomic_DNA"/>
</dbReference>
<name>A0A840A2S0_9CAUL</name>
<sequence>MGREVVLVVEDDPACRDLISEILADVGYDCLQADGGRAAIALMARRPDVLLTDLLMSDKDGVEVIMEVRRRWPSTRIVAMSGGFGIFEASQLLRTANFAGRVSRRAPGARRSRGAVDESRRRHAASRNTHHIDRPRRQESRRSTPWRPILSRA</sequence>
<feature type="modified residue" description="4-aspartylphosphate" evidence="2">
    <location>
        <position position="53"/>
    </location>
</feature>
<evidence type="ECO:0000313" key="6">
    <source>
        <dbReference type="Proteomes" id="UP000530564"/>
    </source>
</evidence>
<dbReference type="AlphaFoldDB" id="A0A840A2S0"/>
<dbReference type="Pfam" id="PF00072">
    <property type="entry name" value="Response_reg"/>
    <property type="match status" value="1"/>
</dbReference>
<accession>A0A840A2S0</accession>
<dbReference type="PANTHER" id="PTHR44591">
    <property type="entry name" value="STRESS RESPONSE REGULATOR PROTEIN 1"/>
    <property type="match status" value="1"/>
</dbReference>
<comment type="caution">
    <text evidence="5">The sequence shown here is derived from an EMBL/GenBank/DDBJ whole genome shotgun (WGS) entry which is preliminary data.</text>
</comment>
<proteinExistence type="predicted"/>
<evidence type="ECO:0000256" key="2">
    <source>
        <dbReference type="PROSITE-ProRule" id="PRU00169"/>
    </source>
</evidence>
<protein>
    <submittedName>
        <fullName evidence="5">CheY-like chemotaxis protein</fullName>
    </submittedName>
</protein>
<dbReference type="InterPro" id="IPR050595">
    <property type="entry name" value="Bact_response_regulator"/>
</dbReference>
<evidence type="ECO:0000256" key="3">
    <source>
        <dbReference type="SAM" id="MobiDB-lite"/>
    </source>
</evidence>
<dbReference type="CDD" id="cd00156">
    <property type="entry name" value="REC"/>
    <property type="match status" value="1"/>
</dbReference>
<evidence type="ECO:0000313" key="5">
    <source>
        <dbReference type="EMBL" id="MBB3892926.1"/>
    </source>
</evidence>
<dbReference type="SUPFAM" id="SSF52172">
    <property type="entry name" value="CheY-like"/>
    <property type="match status" value="1"/>
</dbReference>
<dbReference type="GO" id="GO:0000160">
    <property type="term" value="P:phosphorelay signal transduction system"/>
    <property type="evidence" value="ECO:0007669"/>
    <property type="project" value="InterPro"/>
</dbReference>
<feature type="compositionally biased region" description="Basic and acidic residues" evidence="3">
    <location>
        <begin position="130"/>
        <end position="142"/>
    </location>
</feature>
<evidence type="ECO:0000256" key="1">
    <source>
        <dbReference type="ARBA" id="ARBA00022553"/>
    </source>
</evidence>
<dbReference type="SMART" id="SM00448">
    <property type="entry name" value="REC"/>
    <property type="match status" value="1"/>
</dbReference>
<gene>
    <name evidence="5" type="ORF">GGQ61_003664</name>
</gene>
<evidence type="ECO:0000259" key="4">
    <source>
        <dbReference type="PROSITE" id="PS50110"/>
    </source>
</evidence>
<feature type="region of interest" description="Disordered" evidence="3">
    <location>
        <begin position="103"/>
        <end position="153"/>
    </location>
</feature>
<keyword evidence="1 2" id="KW-0597">Phosphoprotein</keyword>
<feature type="compositionally biased region" description="Basic residues" evidence="3">
    <location>
        <begin position="103"/>
        <end position="113"/>
    </location>
</feature>
<dbReference type="Gene3D" id="3.40.50.2300">
    <property type="match status" value="1"/>
</dbReference>
<dbReference type="RefSeq" id="WP_183775903.1">
    <property type="nucleotide sequence ID" value="NZ_JACIDK010000006.1"/>
</dbReference>
<organism evidence="5 6">
    <name type="scientific">Phenylobacterium haematophilum</name>
    <dbReference type="NCBI Taxonomy" id="98513"/>
    <lineage>
        <taxon>Bacteria</taxon>
        <taxon>Pseudomonadati</taxon>
        <taxon>Pseudomonadota</taxon>
        <taxon>Alphaproteobacteria</taxon>
        <taxon>Caulobacterales</taxon>
        <taxon>Caulobacteraceae</taxon>
        <taxon>Phenylobacterium</taxon>
    </lineage>
</organism>
<dbReference type="PANTHER" id="PTHR44591:SF23">
    <property type="entry name" value="CHEY SUBFAMILY"/>
    <property type="match status" value="1"/>
</dbReference>
<dbReference type="InterPro" id="IPR011006">
    <property type="entry name" value="CheY-like_superfamily"/>
</dbReference>